<feature type="region of interest" description="Disordered" evidence="1">
    <location>
        <begin position="170"/>
        <end position="189"/>
    </location>
</feature>
<comment type="caution">
    <text evidence="2">The sequence shown here is derived from an EMBL/GenBank/DDBJ whole genome shotgun (WGS) entry which is preliminary data.</text>
</comment>
<evidence type="ECO:0000313" key="3">
    <source>
        <dbReference type="Proteomes" id="UP000295573"/>
    </source>
</evidence>
<dbReference type="Pfam" id="PF04978">
    <property type="entry name" value="MST"/>
    <property type="match status" value="1"/>
</dbReference>
<dbReference type="SUPFAM" id="SSF109854">
    <property type="entry name" value="DinB/YfiT-like putative metalloenzymes"/>
    <property type="match status" value="1"/>
</dbReference>
<dbReference type="InterPro" id="IPR034660">
    <property type="entry name" value="DinB/YfiT-like"/>
</dbReference>
<evidence type="ECO:0000313" key="2">
    <source>
        <dbReference type="EMBL" id="TCO49053.1"/>
    </source>
</evidence>
<accession>A0A4R2IU09</accession>
<dbReference type="RefSeq" id="WP_132146276.1">
    <property type="nucleotide sequence ID" value="NZ_SLWR01000003.1"/>
</dbReference>
<sequence length="189" mass="21114">MSDYWWEPPLAGNEVEHLVGALDRLRTTFRWKVDELDSAGLQVKIGASSMTLGGLLKHLAANEDYMFAVKFRGEPMGGPWEVNGWKDDNDWEFNSAADDTPEELYALWDGAVERSRARLAAAIADGGLDQPAHISWPDGRHPSLRRLVCDLIEEYGRHTGHADLIREAVDGRVGEDPPSGWHPVSKVER</sequence>
<evidence type="ECO:0000256" key="1">
    <source>
        <dbReference type="SAM" id="MobiDB-lite"/>
    </source>
</evidence>
<dbReference type="Gene3D" id="1.20.120.450">
    <property type="entry name" value="dinb family like domain"/>
    <property type="match status" value="1"/>
</dbReference>
<dbReference type="InterPro" id="IPR007061">
    <property type="entry name" value="MST-like"/>
</dbReference>
<organism evidence="2 3">
    <name type="scientific">Kribbella antiqua</name>
    <dbReference type="NCBI Taxonomy" id="2512217"/>
    <lineage>
        <taxon>Bacteria</taxon>
        <taxon>Bacillati</taxon>
        <taxon>Actinomycetota</taxon>
        <taxon>Actinomycetes</taxon>
        <taxon>Propionibacteriales</taxon>
        <taxon>Kribbellaceae</taxon>
        <taxon>Kribbella</taxon>
    </lineage>
</organism>
<keyword evidence="3" id="KW-1185">Reference proteome</keyword>
<proteinExistence type="predicted"/>
<reference evidence="2 3" key="1">
    <citation type="journal article" date="2015" name="Stand. Genomic Sci.">
        <title>Genomic Encyclopedia of Bacterial and Archaeal Type Strains, Phase III: the genomes of soil and plant-associated and newly described type strains.</title>
        <authorList>
            <person name="Whitman W.B."/>
            <person name="Woyke T."/>
            <person name="Klenk H.P."/>
            <person name="Zhou Y."/>
            <person name="Lilburn T.G."/>
            <person name="Beck B.J."/>
            <person name="De Vos P."/>
            <person name="Vandamme P."/>
            <person name="Eisen J.A."/>
            <person name="Garrity G."/>
            <person name="Hugenholtz P."/>
            <person name="Kyrpides N.C."/>
        </authorList>
    </citation>
    <scope>NUCLEOTIDE SEQUENCE [LARGE SCALE GENOMIC DNA]</scope>
    <source>
        <strain evidence="2 3">VKM Ac-2541</strain>
    </source>
</reference>
<dbReference type="AlphaFoldDB" id="A0A4R2IU09"/>
<protein>
    <submittedName>
        <fullName evidence="2">Uncharacterized protein DUF664</fullName>
    </submittedName>
</protein>
<dbReference type="Proteomes" id="UP000295573">
    <property type="component" value="Unassembled WGS sequence"/>
</dbReference>
<gene>
    <name evidence="2" type="ORF">EV646_10330</name>
</gene>
<dbReference type="OrthoDB" id="4548523at2"/>
<name>A0A4R2IU09_9ACTN</name>
<dbReference type="EMBL" id="SLWR01000003">
    <property type="protein sequence ID" value="TCO49053.1"/>
    <property type="molecule type" value="Genomic_DNA"/>
</dbReference>